<evidence type="ECO:0000313" key="4">
    <source>
        <dbReference type="Proteomes" id="UP000031666"/>
    </source>
</evidence>
<sequence>MSDLLSQLSSTKNKNQALENILEKQLKDEGRALEAVAKRHSKNALLLFITCVSLLLFAVTGSF</sequence>
<dbReference type="Proteomes" id="UP000031666">
    <property type="component" value="Unassembled WGS sequence"/>
</dbReference>
<feature type="transmembrane region" description="Helical" evidence="2">
    <location>
        <begin position="44"/>
        <end position="62"/>
    </location>
</feature>
<keyword evidence="1" id="KW-0175">Coiled coil</keyword>
<organism evidence="3 4">
    <name type="scientific">Vibrio ishigakensis</name>
    <dbReference type="NCBI Taxonomy" id="1481914"/>
    <lineage>
        <taxon>Bacteria</taxon>
        <taxon>Pseudomonadati</taxon>
        <taxon>Pseudomonadota</taxon>
        <taxon>Gammaproteobacteria</taxon>
        <taxon>Vibrionales</taxon>
        <taxon>Vibrionaceae</taxon>
        <taxon>Vibrio</taxon>
    </lineage>
</organism>
<feature type="coiled-coil region" evidence="1">
    <location>
        <begin position="1"/>
        <end position="28"/>
    </location>
</feature>
<comment type="caution">
    <text evidence="3">The sequence shown here is derived from an EMBL/GenBank/DDBJ whole genome shotgun (WGS) entry which is preliminary data.</text>
</comment>
<accession>A0A0B8Q1Q0</accession>
<proteinExistence type="predicted"/>
<reference evidence="3 4" key="2">
    <citation type="submission" date="2015-01" db="EMBL/GenBank/DDBJ databases">
        <authorList>
            <consortium name="NBRP consortium"/>
            <person name="Sawabe T."/>
            <person name="Meirelles P."/>
            <person name="Feng G."/>
            <person name="Sayaka M."/>
            <person name="Hattori M."/>
            <person name="Ohkuma M."/>
        </authorList>
    </citation>
    <scope>NUCLEOTIDE SEQUENCE [LARGE SCALE GENOMIC DNA]</scope>
    <source>
        <strain evidence="4">JCM 19241</strain>
    </source>
</reference>
<gene>
    <name evidence="3" type="ORF">JCM19241_2830</name>
</gene>
<dbReference type="AlphaFoldDB" id="A0A0B8Q1Q0"/>
<evidence type="ECO:0000256" key="1">
    <source>
        <dbReference type="SAM" id="Coils"/>
    </source>
</evidence>
<protein>
    <submittedName>
        <fullName evidence="3">Uncharacterized protein</fullName>
    </submittedName>
</protein>
<keyword evidence="2" id="KW-0472">Membrane</keyword>
<evidence type="ECO:0000256" key="2">
    <source>
        <dbReference type="SAM" id="Phobius"/>
    </source>
</evidence>
<keyword evidence="2" id="KW-0812">Transmembrane</keyword>
<keyword evidence="2" id="KW-1133">Transmembrane helix</keyword>
<dbReference type="EMBL" id="BBSC01000001">
    <property type="protein sequence ID" value="GAM73375.1"/>
    <property type="molecule type" value="Genomic_DNA"/>
</dbReference>
<name>A0A0B8Q1Q0_9VIBR</name>
<dbReference type="STRING" id="1481914.JCM19241_2830"/>
<reference evidence="3 4" key="1">
    <citation type="submission" date="2015-01" db="EMBL/GenBank/DDBJ databases">
        <title>Vibrio sp. C94 JCM 19241 whole genome shotgun sequence.</title>
        <authorList>
            <person name="Sawabe T."/>
            <person name="Meirelles P."/>
            <person name="Feng G."/>
            <person name="Sayaka M."/>
            <person name="Hattori M."/>
            <person name="Ohkuma M."/>
        </authorList>
    </citation>
    <scope>NUCLEOTIDE SEQUENCE [LARGE SCALE GENOMIC DNA]</scope>
    <source>
        <strain evidence="4">JCM 19241</strain>
    </source>
</reference>
<evidence type="ECO:0000313" key="3">
    <source>
        <dbReference type="EMBL" id="GAM73375.1"/>
    </source>
</evidence>